<accession>A0A150Y345</accession>
<dbReference type="STRING" id="1914963.AWW67_16215"/>
<name>A0A150Y345_9BACT</name>
<proteinExistence type="predicted"/>
<organism evidence="1 2">
    <name type="scientific">Roseivirga seohaensis</name>
    <dbReference type="NCBI Taxonomy" id="1914963"/>
    <lineage>
        <taxon>Bacteria</taxon>
        <taxon>Pseudomonadati</taxon>
        <taxon>Bacteroidota</taxon>
        <taxon>Cytophagia</taxon>
        <taxon>Cytophagales</taxon>
        <taxon>Roseivirgaceae</taxon>
        <taxon>Roseivirga</taxon>
    </lineage>
</organism>
<comment type="caution">
    <text evidence="1">The sequence shown here is derived from an EMBL/GenBank/DDBJ whole genome shotgun (WGS) entry which is preliminary data.</text>
</comment>
<dbReference type="RefSeq" id="WP_062300205.1">
    <property type="nucleotide sequence ID" value="NZ_LRPB01000005.1"/>
</dbReference>
<evidence type="ECO:0000313" key="1">
    <source>
        <dbReference type="EMBL" id="KYG85255.1"/>
    </source>
</evidence>
<reference evidence="1 2" key="1">
    <citation type="submission" date="2016-01" db="EMBL/GenBank/DDBJ databases">
        <title>Genome sequencing of Roseivirga seohaensis SW-152.</title>
        <authorList>
            <person name="Selvaratnam C."/>
            <person name="Thevarajoo S."/>
            <person name="Goh K.M."/>
            <person name="Ee R."/>
            <person name="Chan K.-G."/>
            <person name="Chong C.S."/>
        </authorList>
    </citation>
    <scope>NUCLEOTIDE SEQUENCE [LARGE SCALE GENOMIC DNA]</scope>
    <source>
        <strain evidence="1 2">SW-152</strain>
    </source>
</reference>
<protein>
    <submittedName>
        <fullName evidence="1">Uncharacterized protein</fullName>
    </submittedName>
</protein>
<evidence type="ECO:0000313" key="2">
    <source>
        <dbReference type="Proteomes" id="UP000075663"/>
    </source>
</evidence>
<sequence>MNITELKNKLIADISAVNDKELLLQLKSLMEKKTTPTVIIQASLSEILELKVKGTDPIFVQLDHHNAEVKTWKQLFITVTSWILDDNNIGLLKEPIPDHYGKTKYAINNEPFHANGKPFSNQVKQGQLFLEGHRSTEEQLKTLQYIFKYFNLNSSSLKISFLGSPNPNQPLTGSI</sequence>
<dbReference type="EMBL" id="LRPB01000005">
    <property type="protein sequence ID" value="KYG85255.1"/>
    <property type="molecule type" value="Genomic_DNA"/>
</dbReference>
<gene>
    <name evidence="1" type="ORF">AWW67_16215</name>
</gene>
<dbReference type="AlphaFoldDB" id="A0A150Y345"/>
<dbReference type="Proteomes" id="UP000075663">
    <property type="component" value="Unassembled WGS sequence"/>
</dbReference>